<sequence length="196" mass="21364">MSSYGPVWRPLRPRPPLVFRWVRGNRANEKRVCASCADSGADPQLKVAGSFHPAGAGTRRPSRLRPASLRDHPRLVALLVCIPRDSLRVRTGHLRRPPAQVSSWADRRQHRHQTPQGAIGAAGVYGRLGGAAAAQGGGICTPRSKCVLTEVLLGTGYAQIQRCRDPGRPLPLAGEHRLTVTLHHNTITLRCYTITS</sequence>
<evidence type="ECO:0000313" key="1">
    <source>
        <dbReference type="EMBL" id="NYG35529.1"/>
    </source>
</evidence>
<reference evidence="1 2" key="1">
    <citation type="submission" date="2020-07" db="EMBL/GenBank/DDBJ databases">
        <title>Genomic Encyclopedia of Archaeal and Bacterial Type Strains, Phase II (KMG-II): from individual species to whole genera.</title>
        <authorList>
            <person name="Goeker M."/>
        </authorList>
    </citation>
    <scope>NUCLEOTIDE SEQUENCE [LARGE SCALE GENOMIC DNA]</scope>
    <source>
        <strain evidence="1 2">DSM 21226</strain>
    </source>
</reference>
<gene>
    <name evidence="1" type="ORF">BDD16_004592</name>
</gene>
<dbReference type="Proteomes" id="UP000518288">
    <property type="component" value="Unassembled WGS sequence"/>
</dbReference>
<evidence type="ECO:0000313" key="2">
    <source>
        <dbReference type="Proteomes" id="UP000518288"/>
    </source>
</evidence>
<name>A0A7Y9R4M9_9BURK</name>
<dbReference type="EMBL" id="JACCFH010000003">
    <property type="protein sequence ID" value="NYG35529.1"/>
    <property type="molecule type" value="Genomic_DNA"/>
</dbReference>
<keyword evidence="2" id="KW-1185">Reference proteome</keyword>
<comment type="caution">
    <text evidence="1">The sequence shown here is derived from an EMBL/GenBank/DDBJ whole genome shotgun (WGS) entry which is preliminary data.</text>
</comment>
<proteinExistence type="predicted"/>
<protein>
    <submittedName>
        <fullName evidence="1">Uncharacterized protein</fullName>
    </submittedName>
</protein>
<organism evidence="1 2">
    <name type="scientific">Sphaerotilus montanus</name>
    <dbReference type="NCBI Taxonomy" id="522889"/>
    <lineage>
        <taxon>Bacteria</taxon>
        <taxon>Pseudomonadati</taxon>
        <taxon>Pseudomonadota</taxon>
        <taxon>Betaproteobacteria</taxon>
        <taxon>Burkholderiales</taxon>
        <taxon>Sphaerotilaceae</taxon>
        <taxon>Sphaerotilus</taxon>
    </lineage>
</organism>
<dbReference type="AlphaFoldDB" id="A0A7Y9R4M9"/>
<accession>A0A7Y9R4M9</accession>